<feature type="compositionally biased region" description="Basic and acidic residues" evidence="1">
    <location>
        <begin position="214"/>
        <end position="227"/>
    </location>
</feature>
<evidence type="ECO:0000313" key="2">
    <source>
        <dbReference type="EMBL" id="CAB9512534.1"/>
    </source>
</evidence>
<dbReference type="EMBL" id="CAICTM010000540">
    <property type="protein sequence ID" value="CAB9512534.1"/>
    <property type="molecule type" value="Genomic_DNA"/>
</dbReference>
<comment type="caution">
    <text evidence="2">The sequence shown here is derived from an EMBL/GenBank/DDBJ whole genome shotgun (WGS) entry which is preliminary data.</text>
</comment>
<feature type="region of interest" description="Disordered" evidence="1">
    <location>
        <begin position="407"/>
        <end position="519"/>
    </location>
</feature>
<feature type="compositionally biased region" description="Basic and acidic residues" evidence="1">
    <location>
        <begin position="422"/>
        <end position="436"/>
    </location>
</feature>
<reference evidence="2" key="1">
    <citation type="submission" date="2020-06" db="EMBL/GenBank/DDBJ databases">
        <authorList>
            <consortium name="Plant Systems Biology data submission"/>
        </authorList>
    </citation>
    <scope>NUCLEOTIDE SEQUENCE</scope>
    <source>
        <strain evidence="2">D6</strain>
    </source>
</reference>
<sequence length="589" mass="65727">MEEANFTTLPLYVSKDDKEEVQAAIKSHLEESDCLKYQCCSNRWCMFSSVKKPPFHSKFGNTFVEAVCSFHQMSKCQQLSLLSIWCEDGARYTLKEYSVDGEPIVLCEDGLWRIFGLCRKEYVVSAQSTVAHARQGACPDNSMGRVAVQPEAVPSALTTVGEDLAEAQDATRTENGVVIRIEMTDDRTREKRLVRRSSNESTESSVETTTGDAEPNKEQRGTAEKANKMPPKGIVLPYTRDGPDIEQSIPILVRLEDHLNGVCKSEEQQLLQEHHRKIVETKLTYNESWKEGRIQQWKIDPLKSDDSLFLCLHPSTFVRADKQILAAIYQDFDLKGVFNQAVEKWDLREFCGKISSCLLANQRTPKFFKCAIFVARVFHALKFFERGEEPLDSGVWHLMRGVLSATEEGLKSSNKRNAPKSSGDDKPPAKKGRCETTLKPTSRSNGQRKKSSKSNAPQASPQVVQASMTPTTTNQTPQQGIGAGRSGTDGPREVATAAGPSPRDHANRNEPDNETGDTYERLIQCLQAGIDGHEKAAAESKLAADSLRDAMAIVGELKRGENDKEKRIKDRLSDSFQKALQDTFKKMGR</sequence>
<feature type="compositionally biased region" description="Low complexity" evidence="1">
    <location>
        <begin position="469"/>
        <end position="479"/>
    </location>
</feature>
<organism evidence="2 3">
    <name type="scientific">Seminavis robusta</name>
    <dbReference type="NCBI Taxonomy" id="568900"/>
    <lineage>
        <taxon>Eukaryota</taxon>
        <taxon>Sar</taxon>
        <taxon>Stramenopiles</taxon>
        <taxon>Ochrophyta</taxon>
        <taxon>Bacillariophyta</taxon>
        <taxon>Bacillariophyceae</taxon>
        <taxon>Bacillariophycidae</taxon>
        <taxon>Naviculales</taxon>
        <taxon>Naviculaceae</taxon>
        <taxon>Seminavis</taxon>
    </lineage>
</organism>
<accession>A0A9N8E4I0</accession>
<name>A0A9N8E4I0_9STRA</name>
<protein>
    <submittedName>
        <fullName evidence="2">Uncharacterized protein</fullName>
    </submittedName>
</protein>
<dbReference type="Proteomes" id="UP001153069">
    <property type="component" value="Unassembled WGS sequence"/>
</dbReference>
<keyword evidence="3" id="KW-1185">Reference proteome</keyword>
<proteinExistence type="predicted"/>
<feature type="compositionally biased region" description="Low complexity" evidence="1">
    <location>
        <begin position="199"/>
        <end position="210"/>
    </location>
</feature>
<gene>
    <name evidence="2" type="ORF">SEMRO_541_G163150.1</name>
</gene>
<feature type="region of interest" description="Disordered" evidence="1">
    <location>
        <begin position="188"/>
        <end position="240"/>
    </location>
</feature>
<evidence type="ECO:0000313" key="3">
    <source>
        <dbReference type="Proteomes" id="UP001153069"/>
    </source>
</evidence>
<evidence type="ECO:0000256" key="1">
    <source>
        <dbReference type="SAM" id="MobiDB-lite"/>
    </source>
</evidence>
<dbReference type="AlphaFoldDB" id="A0A9N8E4I0"/>
<feature type="compositionally biased region" description="Polar residues" evidence="1">
    <location>
        <begin position="453"/>
        <end position="468"/>
    </location>
</feature>
<feature type="compositionally biased region" description="Basic and acidic residues" evidence="1">
    <location>
        <begin position="502"/>
        <end position="511"/>
    </location>
</feature>